<proteinExistence type="predicted"/>
<evidence type="ECO:0000256" key="5">
    <source>
        <dbReference type="SAM" id="Coils"/>
    </source>
</evidence>
<evidence type="ECO:0000259" key="7">
    <source>
        <dbReference type="Pfam" id="PF18052"/>
    </source>
</evidence>
<keyword evidence="5" id="KW-0175">Coiled coil</keyword>
<keyword evidence="1" id="KW-0677">Repeat</keyword>
<name>A0ABM3HHK9_9MYRT</name>
<keyword evidence="3" id="KW-0611">Plant defense</keyword>
<feature type="domain" description="Disease resistance N-terminal" evidence="7">
    <location>
        <begin position="7"/>
        <end position="96"/>
    </location>
</feature>
<evidence type="ECO:0000256" key="2">
    <source>
        <dbReference type="ARBA" id="ARBA00022741"/>
    </source>
</evidence>
<evidence type="ECO:0000256" key="4">
    <source>
        <dbReference type="ARBA" id="ARBA00022840"/>
    </source>
</evidence>
<feature type="domain" description="Disease resistance protein winged helix" evidence="8">
    <location>
        <begin position="426"/>
        <end position="498"/>
    </location>
</feature>
<dbReference type="InterPro" id="IPR042197">
    <property type="entry name" value="Apaf_helical"/>
</dbReference>
<evidence type="ECO:0000313" key="10">
    <source>
        <dbReference type="Proteomes" id="UP000827889"/>
    </source>
</evidence>
<dbReference type="InterPro" id="IPR006553">
    <property type="entry name" value="Leu-rich_rpt_Cys-con_subtyp"/>
</dbReference>
<evidence type="ECO:0000259" key="9">
    <source>
        <dbReference type="Pfam" id="PF23598"/>
    </source>
</evidence>
<dbReference type="Pfam" id="PF00931">
    <property type="entry name" value="NB-ARC"/>
    <property type="match status" value="1"/>
</dbReference>
<keyword evidence="4" id="KW-0067">ATP-binding</keyword>
<evidence type="ECO:0000259" key="8">
    <source>
        <dbReference type="Pfam" id="PF23559"/>
    </source>
</evidence>
<dbReference type="SUPFAM" id="SSF52540">
    <property type="entry name" value="P-loop containing nucleoside triphosphate hydrolases"/>
    <property type="match status" value="1"/>
</dbReference>
<dbReference type="Pfam" id="PF18052">
    <property type="entry name" value="Rx_N"/>
    <property type="match status" value="1"/>
</dbReference>
<dbReference type="InterPro" id="IPR002182">
    <property type="entry name" value="NB-ARC"/>
</dbReference>
<dbReference type="SMART" id="SM00367">
    <property type="entry name" value="LRR_CC"/>
    <property type="match status" value="4"/>
</dbReference>
<evidence type="ECO:0000259" key="6">
    <source>
        <dbReference type="Pfam" id="PF00931"/>
    </source>
</evidence>
<keyword evidence="10" id="KW-1185">Reference proteome</keyword>
<dbReference type="Gene3D" id="1.10.8.430">
    <property type="entry name" value="Helical domain of apoptotic protease-activating factors"/>
    <property type="match status" value="1"/>
</dbReference>
<dbReference type="InterPro" id="IPR041118">
    <property type="entry name" value="Rx_N"/>
</dbReference>
<sequence>MAEAVVSIAGKIVSILGSQAIETVGKFWGVKHELKELRDTVSRLQPVLDHAEEQYHQTLHVRVWVEDLKDAFYEAHDVLEEFNIEAIRRELRGHNEMIKEVKTFFSSSNQLAFKLKMSNKVRAVRERIQAIKAEKKFHLNERPVDSHIEREWRKREETHSFIREGDIIGRDDDKKKVKDFLMDSNVKEDVSILPIVGIGGLGKTALAQCVYNDEMVSKQFNMKMWVCVSDNFDKKKIVKDMIACAKKIEPTGVTMDQLQSELRGEIDGKRYLLVLDDWWNEEQETWLSLKTLLVGGARGSKILITTRLPLVAKITSTTPHHLLRGLSESASLKLLMQMACCNEEEKKDPNMLAICKDIVTKCYGVPLVVRIIGSLLVKKSKHEWSQFKENELPDVSQREDGITLILKLSYDHLPSHLKRCFAFCSLFPKDFVMDKRTLVDLWMAEGFILPSNRRQHLEDIGHGYFMDLLWSNFFQDFKQDPDTKEETCKMHDLMHDLACMVAGTEYWVAWDDRKSVHERTRHISVGDLPISRLKACPPRTFLSTMPPQRSEVDLCQLMQSFKRLRILDLHCTYVEKVPRSICKLKHLTYLNLSHNTTLKRLPNSITRLQNLQTLNLSGCDSLEELPEGIRRLVSLRNLDIDGCKRLSCVPRGLRQLSSLHRLTRFILPKDKALAKNYCELGELNGLNDIRGRLCIENLGSVTDVAESTIANLIGKRFLESLALSRANFDADDAIIKVRDEALLNGLQPSSNLEELAIKGYKGERFPRWMLNNSLVSSLPNLVELRLWRCTRCKWLPQLGQLPRLRTLEIYGMSKLEFIESDHSFTSTTTSFPSLLRLVIHGCEKLKAMPRTPHLKELKLSKANLALINQLVGLNKLKTLDISFMYRLECLPEECLKSLTSLESLRIGYCPMLTSVSSLGMRHLSSLVDLSILNCAELDLSKEESGNIIILDGGLLHNLRSVIISCLPKLKYLPQWLLQASNLERLEISICDKLKELPEQIGDLQSLQWLDITRCPSLTSLPEGIRRLASLTYLDILDCPELRKRCKRDGGEDCFFFFFFSECDIYPVSWISIFGIARSWIYRKKKAATSSSSWMEAFFTVPQWLLQASNLERLEISDCNKLKELPEKIGDLQSLQVLDIGWCPSLASLPEGMRRLASLAYLCIVDCPVLTKRCKRAGGEDWYKIAHIPDIFVRQ</sequence>
<keyword evidence="2" id="KW-0547">Nucleotide-binding</keyword>
<dbReference type="Gene3D" id="3.40.50.300">
    <property type="entry name" value="P-loop containing nucleotide triphosphate hydrolases"/>
    <property type="match status" value="1"/>
</dbReference>
<feature type="domain" description="Disease resistance R13L4/SHOC-2-like LRR" evidence="9">
    <location>
        <begin position="551"/>
        <end position="843"/>
    </location>
</feature>
<reference evidence="11" key="1">
    <citation type="submission" date="2025-08" db="UniProtKB">
        <authorList>
            <consortium name="RefSeq"/>
        </authorList>
    </citation>
    <scope>IDENTIFICATION</scope>
    <source>
        <tissue evidence="11">Leaf</tissue>
    </source>
</reference>
<evidence type="ECO:0000256" key="1">
    <source>
        <dbReference type="ARBA" id="ARBA00022737"/>
    </source>
</evidence>
<gene>
    <name evidence="11" type="primary">LOC125315398</name>
</gene>
<dbReference type="InterPro" id="IPR032675">
    <property type="entry name" value="LRR_dom_sf"/>
</dbReference>
<feature type="coiled-coil region" evidence="5">
    <location>
        <begin position="114"/>
        <end position="141"/>
    </location>
</feature>
<dbReference type="Gene3D" id="3.80.10.10">
    <property type="entry name" value="Ribonuclease Inhibitor"/>
    <property type="match status" value="3"/>
</dbReference>
<dbReference type="Proteomes" id="UP000827889">
    <property type="component" value="Chromosome 6"/>
</dbReference>
<dbReference type="InterPro" id="IPR027417">
    <property type="entry name" value="P-loop_NTPase"/>
</dbReference>
<dbReference type="Gene3D" id="1.20.5.4130">
    <property type="match status" value="1"/>
</dbReference>
<dbReference type="PANTHER" id="PTHR36766">
    <property type="entry name" value="PLANT BROAD-SPECTRUM MILDEW RESISTANCE PROTEIN RPW8"/>
    <property type="match status" value="1"/>
</dbReference>
<evidence type="ECO:0000313" key="11">
    <source>
        <dbReference type="RefSeq" id="XP_048136073.1"/>
    </source>
</evidence>
<evidence type="ECO:0000256" key="3">
    <source>
        <dbReference type="ARBA" id="ARBA00022821"/>
    </source>
</evidence>
<dbReference type="InterPro" id="IPR055414">
    <property type="entry name" value="LRR_R13L4/SHOC2-like"/>
</dbReference>
<dbReference type="GeneID" id="125315398"/>
<dbReference type="SUPFAM" id="SSF52058">
    <property type="entry name" value="L domain-like"/>
    <property type="match status" value="2"/>
</dbReference>
<dbReference type="PANTHER" id="PTHR36766:SF40">
    <property type="entry name" value="DISEASE RESISTANCE PROTEIN RGA3"/>
    <property type="match status" value="1"/>
</dbReference>
<dbReference type="InterPro" id="IPR058922">
    <property type="entry name" value="WHD_DRP"/>
</dbReference>
<protein>
    <submittedName>
        <fullName evidence="11">Disease resistance protein RGA1</fullName>
    </submittedName>
</protein>
<dbReference type="InterPro" id="IPR038005">
    <property type="entry name" value="RX-like_CC"/>
</dbReference>
<organism evidence="10 11">
    <name type="scientific">Rhodamnia argentea</name>
    <dbReference type="NCBI Taxonomy" id="178133"/>
    <lineage>
        <taxon>Eukaryota</taxon>
        <taxon>Viridiplantae</taxon>
        <taxon>Streptophyta</taxon>
        <taxon>Embryophyta</taxon>
        <taxon>Tracheophyta</taxon>
        <taxon>Spermatophyta</taxon>
        <taxon>Magnoliopsida</taxon>
        <taxon>eudicotyledons</taxon>
        <taxon>Gunneridae</taxon>
        <taxon>Pentapetalae</taxon>
        <taxon>rosids</taxon>
        <taxon>malvids</taxon>
        <taxon>Myrtales</taxon>
        <taxon>Myrtaceae</taxon>
        <taxon>Myrtoideae</taxon>
        <taxon>Myrteae</taxon>
        <taxon>Australasian group</taxon>
        <taxon>Rhodamnia</taxon>
    </lineage>
</organism>
<dbReference type="InterPro" id="IPR036388">
    <property type="entry name" value="WH-like_DNA-bd_sf"/>
</dbReference>
<dbReference type="Gene3D" id="1.10.10.10">
    <property type="entry name" value="Winged helix-like DNA-binding domain superfamily/Winged helix DNA-binding domain"/>
    <property type="match status" value="1"/>
</dbReference>
<accession>A0ABM3HHK9</accession>
<dbReference type="RefSeq" id="XP_048136073.1">
    <property type="nucleotide sequence ID" value="XM_048280116.1"/>
</dbReference>
<dbReference type="CDD" id="cd14798">
    <property type="entry name" value="RX-CC_like"/>
    <property type="match status" value="1"/>
</dbReference>
<dbReference type="Pfam" id="PF23598">
    <property type="entry name" value="LRR_14"/>
    <property type="match status" value="1"/>
</dbReference>
<dbReference type="Pfam" id="PF23559">
    <property type="entry name" value="WHD_DRP"/>
    <property type="match status" value="1"/>
</dbReference>
<feature type="domain" description="NB-ARC" evidence="6">
    <location>
        <begin position="171"/>
        <end position="342"/>
    </location>
</feature>
<dbReference type="PRINTS" id="PR00364">
    <property type="entry name" value="DISEASERSIST"/>
</dbReference>